<feature type="region of interest" description="Disordered" evidence="2">
    <location>
        <begin position="880"/>
        <end position="915"/>
    </location>
</feature>
<feature type="compositionally biased region" description="Basic and acidic residues" evidence="2">
    <location>
        <begin position="880"/>
        <end position="894"/>
    </location>
</feature>
<sequence>MKMASSIPATNNLSMAANNNTNDAQMNFNPSWMQSTAPPMQRSLSVSTNNNNSSKSGGAGGGSATSNLNAKKIVSENDETCDPIFAKHSYGREDLLAMMGRNTMKPPLDIKRCPFFVDSAQTPIILMPFTDIEMRLQQNMNSSKAMSTKKKTVPPFSRIVNEATTKKFGETEDHGPMHKNSNNTTGSNGSGSGGAAVAGTVTAAKEPPPAHALKKPPATAVAAAAVAPVSAVSKGTPTPPPPSSSSSAVTASAAASAPATTTQTAQFWCYLDPSGTQRGPFDTHQMQAWFSSGYFSDNLQVRRKEETTYTTLGDLFLINGRETPFKIRAVTPAAPVQKPLQQQKAATAFPSVQQRISPSDLIESITQHPHISPNLESVQSIWATTPLEEVAVGGAGGGASVGGTAGAAPSSVAPPSNNNGGGLATVAAIGDGGAAGSAPLMAVLQSKEMQILEEQRKLREKEELLRRDELGRAEKERRMRDLEAELKRHQEELGRRAREKDAEFEQRYAQMAEYERKRRDELAALEQRIRNEHLQHQLRLEEEDRRRAKELEELLRREQERQHQLVEAEMKRKREEEELRLRLAFQEKQHQQELIREKARRAEEEQRRRLIEEQQRQQQMALEEARAERVKQQRVAAKAEAAAAKAVTTVQQRIDSHGLTTTNNAAAPQSQWQQQMQQSMAAMNSATASNSFSFSQPAQQPRAAAWQTIPTPPMLPIGQQLQQQSPPVQQFVPPPPPPQQHNLQQQPPAVTEQRRGWQPVQLPKPAPIPPAIGKPQDGGGAAAPKAPAGINKKQQQQKKQSQQKHKQPEKQVPLVEDKFTVWIIKRVKALNPSVDAEVFATFISDIDSPNEAEDYIIGYLGEKKEVKEFHRDFLQKRIELRPRAHPQAPKDDLSRPAAALSDQHHKGTGGWASSASGVPLSAPNIGGGAATTAAANSAAQNANNNKKKKGGQKGQKVVSSSSHQLSTNKFTVLDASTLGFRPASDPNRLNAGEIDSVPPVPGGGGGNNKKR</sequence>
<evidence type="ECO:0000256" key="1">
    <source>
        <dbReference type="SAM" id="Coils"/>
    </source>
</evidence>
<feature type="compositionally biased region" description="Polar residues" evidence="2">
    <location>
        <begin position="23"/>
        <end position="38"/>
    </location>
</feature>
<feature type="coiled-coil region" evidence="1">
    <location>
        <begin position="531"/>
        <end position="647"/>
    </location>
</feature>
<feature type="compositionally biased region" description="Low complexity" evidence="2">
    <location>
        <begin position="782"/>
        <end position="800"/>
    </location>
</feature>
<feature type="compositionally biased region" description="Gly residues" evidence="2">
    <location>
        <begin position="1002"/>
        <end position="1011"/>
    </location>
</feature>
<feature type="compositionally biased region" description="Basic and acidic residues" evidence="2">
    <location>
        <begin position="167"/>
        <end position="176"/>
    </location>
</feature>
<feature type="domain" description="GYF" evidence="3">
    <location>
        <begin position="265"/>
        <end position="313"/>
    </location>
</feature>
<dbReference type="InterPro" id="IPR051647">
    <property type="entry name" value="Mediator_comp_sub12"/>
</dbReference>
<gene>
    <name evidence="4" type="ORF">niasHS_011296</name>
</gene>
<feature type="compositionally biased region" description="Low complexity" evidence="2">
    <location>
        <begin position="740"/>
        <end position="750"/>
    </location>
</feature>
<feature type="coiled-coil region" evidence="1">
    <location>
        <begin position="444"/>
        <end position="499"/>
    </location>
</feature>
<evidence type="ECO:0000313" key="4">
    <source>
        <dbReference type="EMBL" id="KAL3083494.1"/>
    </source>
</evidence>
<feature type="compositionally biased region" description="Low complexity" evidence="2">
    <location>
        <begin position="716"/>
        <end position="731"/>
    </location>
</feature>
<dbReference type="Pfam" id="PF02213">
    <property type="entry name" value="GYF"/>
    <property type="match status" value="1"/>
</dbReference>
<dbReference type="CDD" id="cd00072">
    <property type="entry name" value="GYF"/>
    <property type="match status" value="1"/>
</dbReference>
<evidence type="ECO:0000259" key="3">
    <source>
        <dbReference type="PROSITE" id="PS50829"/>
    </source>
</evidence>
<dbReference type="AlphaFoldDB" id="A0ABD2IU38"/>
<dbReference type="PANTHER" id="PTHR46007:SF8">
    <property type="entry name" value="C2H2-TYPE DOMAIN-CONTAINING PROTEIN"/>
    <property type="match status" value="1"/>
</dbReference>
<accession>A0ABD2IU38</accession>
<protein>
    <recommendedName>
        <fullName evidence="3">GYF domain-containing protein</fullName>
    </recommendedName>
</protein>
<keyword evidence="1" id="KW-0175">Coiled coil</keyword>
<dbReference type="EMBL" id="JBICCN010000254">
    <property type="protein sequence ID" value="KAL3083494.1"/>
    <property type="molecule type" value="Genomic_DNA"/>
</dbReference>
<dbReference type="SUPFAM" id="SSF55277">
    <property type="entry name" value="GYF domain"/>
    <property type="match status" value="1"/>
</dbReference>
<organism evidence="4 5">
    <name type="scientific">Heterodera schachtii</name>
    <name type="common">Sugarbeet cyst nematode worm</name>
    <name type="synonym">Tylenchus schachtii</name>
    <dbReference type="NCBI Taxonomy" id="97005"/>
    <lineage>
        <taxon>Eukaryota</taxon>
        <taxon>Metazoa</taxon>
        <taxon>Ecdysozoa</taxon>
        <taxon>Nematoda</taxon>
        <taxon>Chromadorea</taxon>
        <taxon>Rhabditida</taxon>
        <taxon>Tylenchina</taxon>
        <taxon>Tylenchomorpha</taxon>
        <taxon>Tylenchoidea</taxon>
        <taxon>Heteroderidae</taxon>
        <taxon>Heteroderinae</taxon>
        <taxon>Heterodera</taxon>
    </lineage>
</organism>
<dbReference type="InterPro" id="IPR035445">
    <property type="entry name" value="GYF-like_dom_sf"/>
</dbReference>
<feature type="region of interest" description="Disordered" evidence="2">
    <location>
        <begin position="231"/>
        <end position="250"/>
    </location>
</feature>
<name>A0ABD2IU38_HETSC</name>
<feature type="compositionally biased region" description="Low complexity" evidence="2">
    <location>
        <begin position="9"/>
        <end position="22"/>
    </location>
</feature>
<feature type="compositionally biased region" description="Low complexity" evidence="2">
    <location>
        <begin position="663"/>
        <end position="707"/>
    </location>
</feature>
<evidence type="ECO:0000256" key="2">
    <source>
        <dbReference type="SAM" id="MobiDB-lite"/>
    </source>
</evidence>
<reference evidence="4 5" key="1">
    <citation type="submission" date="2024-10" db="EMBL/GenBank/DDBJ databases">
        <authorList>
            <person name="Kim D."/>
        </authorList>
    </citation>
    <scope>NUCLEOTIDE SEQUENCE [LARGE SCALE GENOMIC DNA]</scope>
    <source>
        <strain evidence="4">Taebaek</strain>
    </source>
</reference>
<dbReference type="PROSITE" id="PS50829">
    <property type="entry name" value="GYF"/>
    <property type="match status" value="1"/>
</dbReference>
<feature type="compositionally biased region" description="Low complexity" evidence="2">
    <location>
        <begin position="43"/>
        <end position="56"/>
    </location>
</feature>
<feature type="region of interest" description="Disordered" evidence="2">
    <location>
        <begin position="1"/>
        <end position="66"/>
    </location>
</feature>
<feature type="region of interest" description="Disordered" evidence="2">
    <location>
        <begin position="660"/>
        <end position="812"/>
    </location>
</feature>
<feature type="compositionally biased region" description="Pro residues" evidence="2">
    <location>
        <begin position="762"/>
        <end position="772"/>
    </location>
</feature>
<dbReference type="SMART" id="SM00444">
    <property type="entry name" value="GYF"/>
    <property type="match status" value="1"/>
</dbReference>
<keyword evidence="5" id="KW-1185">Reference proteome</keyword>
<feature type="region of interest" description="Disordered" evidence="2">
    <location>
        <begin position="936"/>
        <end position="1011"/>
    </location>
</feature>
<evidence type="ECO:0000313" key="5">
    <source>
        <dbReference type="Proteomes" id="UP001620645"/>
    </source>
</evidence>
<comment type="caution">
    <text evidence="4">The sequence shown here is derived from an EMBL/GenBank/DDBJ whole genome shotgun (WGS) entry which is preliminary data.</text>
</comment>
<proteinExistence type="predicted"/>
<dbReference type="PANTHER" id="PTHR46007">
    <property type="entry name" value="MEDIATOR OF RNA POLYMERASE II TRANSCRIPTION SUBUNIT 12"/>
    <property type="match status" value="1"/>
</dbReference>
<dbReference type="Proteomes" id="UP001620645">
    <property type="component" value="Unassembled WGS sequence"/>
</dbReference>
<dbReference type="InterPro" id="IPR003169">
    <property type="entry name" value="GYF"/>
</dbReference>
<dbReference type="Gene3D" id="3.30.1490.40">
    <property type="match status" value="1"/>
</dbReference>
<feature type="region of interest" description="Disordered" evidence="2">
    <location>
        <begin position="167"/>
        <end position="196"/>
    </location>
</feature>